<dbReference type="Proteomes" id="UP000295632">
    <property type="component" value="Unassembled WGS sequence"/>
</dbReference>
<keyword evidence="3" id="KW-1185">Reference proteome</keyword>
<gene>
    <name evidence="2" type="ORF">EV213_103182</name>
</gene>
<sequence>MVSSALEKTSAFSVKKSLGIGSFSLLVAAFAMVFNFYHLRNGSVGEYLLAPLGFSSPYIELVGIVLFCVAWYLGKTYKEQLFAKAGLFLARFVIGMYVFFAVIGITQRLFF</sequence>
<keyword evidence="1" id="KW-1133">Transmembrane helix</keyword>
<feature type="transmembrane region" description="Helical" evidence="1">
    <location>
        <begin position="18"/>
        <end position="37"/>
    </location>
</feature>
<reference evidence="2 3" key="1">
    <citation type="submission" date="2019-03" db="EMBL/GenBank/DDBJ databases">
        <title>Genomic Encyclopedia of Type Strains, Phase IV (KMG-IV): sequencing the most valuable type-strain genomes for metagenomic binning, comparative biology and taxonomic classification.</title>
        <authorList>
            <person name="Goeker M."/>
        </authorList>
    </citation>
    <scope>NUCLEOTIDE SEQUENCE [LARGE SCALE GENOMIC DNA]</scope>
    <source>
        <strain evidence="2 3">DSM 28697</strain>
    </source>
</reference>
<comment type="caution">
    <text evidence="2">The sequence shown here is derived from an EMBL/GenBank/DDBJ whole genome shotgun (WGS) entry which is preliminary data.</text>
</comment>
<keyword evidence="1" id="KW-0472">Membrane</keyword>
<accession>A0A4R6U9E8</accession>
<feature type="transmembrane region" description="Helical" evidence="1">
    <location>
        <begin position="57"/>
        <end position="74"/>
    </location>
</feature>
<proteinExistence type="predicted"/>
<feature type="transmembrane region" description="Helical" evidence="1">
    <location>
        <begin position="86"/>
        <end position="105"/>
    </location>
</feature>
<dbReference type="RefSeq" id="WP_133579465.1">
    <property type="nucleotide sequence ID" value="NZ_SNYJ01000003.1"/>
</dbReference>
<organism evidence="2 3">
    <name type="scientific">Aureibacillus halotolerans</name>
    <dbReference type="NCBI Taxonomy" id="1508390"/>
    <lineage>
        <taxon>Bacteria</taxon>
        <taxon>Bacillati</taxon>
        <taxon>Bacillota</taxon>
        <taxon>Bacilli</taxon>
        <taxon>Bacillales</taxon>
        <taxon>Bacillaceae</taxon>
        <taxon>Aureibacillus</taxon>
    </lineage>
</organism>
<dbReference type="AlphaFoldDB" id="A0A4R6U9E8"/>
<dbReference type="EMBL" id="SNYJ01000003">
    <property type="protein sequence ID" value="TDQ41603.1"/>
    <property type="molecule type" value="Genomic_DNA"/>
</dbReference>
<keyword evidence="1" id="KW-0812">Transmembrane</keyword>
<name>A0A4R6U9E8_9BACI</name>
<evidence type="ECO:0000256" key="1">
    <source>
        <dbReference type="SAM" id="Phobius"/>
    </source>
</evidence>
<protein>
    <submittedName>
        <fullName evidence="2">Uncharacterized protein</fullName>
    </submittedName>
</protein>
<evidence type="ECO:0000313" key="2">
    <source>
        <dbReference type="EMBL" id="TDQ41603.1"/>
    </source>
</evidence>
<evidence type="ECO:0000313" key="3">
    <source>
        <dbReference type="Proteomes" id="UP000295632"/>
    </source>
</evidence>